<dbReference type="GO" id="GO:0006310">
    <property type="term" value="P:DNA recombination"/>
    <property type="evidence" value="ECO:0007669"/>
    <property type="project" value="UniProtKB-KW"/>
</dbReference>
<proteinExistence type="inferred from homology"/>
<accession>A0A369QDK3</accession>
<dbReference type="PANTHER" id="PTHR30349:SF64">
    <property type="entry name" value="PROPHAGE INTEGRASE INTD-RELATED"/>
    <property type="match status" value="1"/>
</dbReference>
<dbReference type="InterPro" id="IPR002104">
    <property type="entry name" value="Integrase_catalytic"/>
</dbReference>
<evidence type="ECO:0000256" key="4">
    <source>
        <dbReference type="ARBA" id="ARBA00023172"/>
    </source>
</evidence>
<dbReference type="InterPro" id="IPR004107">
    <property type="entry name" value="Integrase_SAM-like_N"/>
</dbReference>
<evidence type="ECO:0000313" key="6">
    <source>
        <dbReference type="EMBL" id="RDC62492.1"/>
    </source>
</evidence>
<dbReference type="GO" id="GO:0015074">
    <property type="term" value="P:DNA integration"/>
    <property type="evidence" value="ECO:0007669"/>
    <property type="project" value="UniProtKB-KW"/>
</dbReference>
<dbReference type="InterPro" id="IPR011010">
    <property type="entry name" value="DNA_brk_join_enz"/>
</dbReference>
<evidence type="ECO:0000313" key="7">
    <source>
        <dbReference type="Proteomes" id="UP000253919"/>
    </source>
</evidence>
<dbReference type="PANTHER" id="PTHR30349">
    <property type="entry name" value="PHAGE INTEGRASE-RELATED"/>
    <property type="match status" value="1"/>
</dbReference>
<dbReference type="Pfam" id="PF13495">
    <property type="entry name" value="Phage_int_SAM_4"/>
    <property type="match status" value="1"/>
</dbReference>
<dbReference type="Gene3D" id="1.10.150.130">
    <property type="match status" value="1"/>
</dbReference>
<evidence type="ECO:0000256" key="3">
    <source>
        <dbReference type="ARBA" id="ARBA00023125"/>
    </source>
</evidence>
<keyword evidence="7" id="KW-1185">Reference proteome</keyword>
<dbReference type="Proteomes" id="UP000253919">
    <property type="component" value="Unassembled WGS sequence"/>
</dbReference>
<dbReference type="SUPFAM" id="SSF56349">
    <property type="entry name" value="DNA breaking-rejoining enzymes"/>
    <property type="match status" value="1"/>
</dbReference>
<comment type="caution">
    <text evidence="6">The sequence shown here is derived from an EMBL/GenBank/DDBJ whole genome shotgun (WGS) entry which is preliminary data.</text>
</comment>
<keyword evidence="2" id="KW-0229">DNA integration</keyword>
<dbReference type="Gene3D" id="1.10.443.10">
    <property type="entry name" value="Intergrase catalytic core"/>
    <property type="match status" value="1"/>
</dbReference>
<keyword evidence="4" id="KW-0233">DNA recombination</keyword>
<dbReference type="InterPro" id="IPR050090">
    <property type="entry name" value="Tyrosine_recombinase_XerCD"/>
</dbReference>
<dbReference type="EMBL" id="QASA01000001">
    <property type="protein sequence ID" value="RDC62492.1"/>
    <property type="molecule type" value="Genomic_DNA"/>
</dbReference>
<dbReference type="GO" id="GO:0003677">
    <property type="term" value="F:DNA binding"/>
    <property type="evidence" value="ECO:0007669"/>
    <property type="project" value="UniProtKB-KW"/>
</dbReference>
<dbReference type="InterPro" id="IPR010998">
    <property type="entry name" value="Integrase_recombinase_N"/>
</dbReference>
<keyword evidence="3" id="KW-0238">DNA-binding</keyword>
<dbReference type="InterPro" id="IPR013762">
    <property type="entry name" value="Integrase-like_cat_sf"/>
</dbReference>
<reference evidence="6 7" key="1">
    <citation type="submission" date="2018-04" db="EMBL/GenBank/DDBJ databases">
        <title>Adhaeribacter sp. HMF7616 genome sequencing and assembly.</title>
        <authorList>
            <person name="Kang H."/>
            <person name="Kang J."/>
            <person name="Cha I."/>
            <person name="Kim H."/>
            <person name="Joh K."/>
        </authorList>
    </citation>
    <scope>NUCLEOTIDE SEQUENCE [LARGE SCALE GENOMIC DNA]</scope>
    <source>
        <strain evidence="6 7">HMF7616</strain>
    </source>
</reference>
<organism evidence="6 7">
    <name type="scientific">Adhaeribacter pallidiroseus</name>
    <dbReference type="NCBI Taxonomy" id="2072847"/>
    <lineage>
        <taxon>Bacteria</taxon>
        <taxon>Pseudomonadati</taxon>
        <taxon>Bacteroidota</taxon>
        <taxon>Cytophagia</taxon>
        <taxon>Cytophagales</taxon>
        <taxon>Hymenobacteraceae</taxon>
        <taxon>Adhaeribacter</taxon>
    </lineage>
</organism>
<evidence type="ECO:0000259" key="5">
    <source>
        <dbReference type="PROSITE" id="PS51898"/>
    </source>
</evidence>
<name>A0A369QDK3_9BACT</name>
<protein>
    <submittedName>
        <fullName evidence="6">Putative integrase/recombinase</fullName>
    </submittedName>
</protein>
<evidence type="ECO:0000256" key="2">
    <source>
        <dbReference type="ARBA" id="ARBA00022908"/>
    </source>
</evidence>
<sequence length="322" mass="36816">MPHLVEALLPVAQIHLSAQLIIKDVALLKKLWEQQYQETPDFVPCPLPYLEKMHLLNYSPRTMRTYHSLLLRFLNSFSEVDLPAIAGFTPEQVNEFHQVLQQRGQSYVYINQSINAIKFYYSKVLNRLDMNLADVSRPYQKDKLPQVLSLEEVAAILKAPVNQKHRCLLQLLYAGGLRIGEVINLKLTDVQSQRNLLLIRGGKGQKDRTTLLATRLLEELRTYYRLYKPKVWLFEGPEGGPCSVGSIRKVFQEAKKKAGVTRPATPHTLRHSFATHLLEAGTDLRYIQALLGHSSSKTTEIYTHVTQHGLEKIMSPLDRLLI</sequence>
<feature type="domain" description="Tyr recombinase" evidence="5">
    <location>
        <begin position="143"/>
        <end position="315"/>
    </location>
</feature>
<evidence type="ECO:0000256" key="1">
    <source>
        <dbReference type="ARBA" id="ARBA00008857"/>
    </source>
</evidence>
<dbReference type="AlphaFoldDB" id="A0A369QDK3"/>
<dbReference type="PROSITE" id="PS51898">
    <property type="entry name" value="TYR_RECOMBINASE"/>
    <property type="match status" value="1"/>
</dbReference>
<comment type="similarity">
    <text evidence="1">Belongs to the 'phage' integrase family.</text>
</comment>
<dbReference type="Pfam" id="PF00589">
    <property type="entry name" value="Phage_integrase"/>
    <property type="match status" value="1"/>
</dbReference>
<gene>
    <name evidence="6" type="ORF">AHMF7616_01086</name>
</gene>